<dbReference type="PANTHER" id="PTHR43711">
    <property type="entry name" value="TWO-COMPONENT HISTIDINE KINASE"/>
    <property type="match status" value="1"/>
</dbReference>
<dbReference type="Gene3D" id="1.10.287.130">
    <property type="match status" value="1"/>
</dbReference>
<dbReference type="EMBL" id="CP031310">
    <property type="protein sequence ID" value="QCC51365.1"/>
    <property type="molecule type" value="Genomic_DNA"/>
</dbReference>
<feature type="domain" description="PAC" evidence="9">
    <location>
        <begin position="86"/>
        <end position="137"/>
    </location>
</feature>
<dbReference type="InterPro" id="IPR004358">
    <property type="entry name" value="Sig_transdc_His_kin-like_C"/>
</dbReference>
<evidence type="ECO:0000259" key="7">
    <source>
        <dbReference type="PROSITE" id="PS50109"/>
    </source>
</evidence>
<evidence type="ECO:0000256" key="2">
    <source>
        <dbReference type="ARBA" id="ARBA00012438"/>
    </source>
</evidence>
<dbReference type="GO" id="GO:0000155">
    <property type="term" value="F:phosphorelay sensor kinase activity"/>
    <property type="evidence" value="ECO:0007669"/>
    <property type="project" value="InterPro"/>
</dbReference>
<dbReference type="AlphaFoldDB" id="A0A4D6HCP4"/>
<dbReference type="SMART" id="SM00091">
    <property type="entry name" value="PAS"/>
    <property type="match status" value="1"/>
</dbReference>
<keyword evidence="6" id="KW-0902">Two-component regulatory system</keyword>
<dbReference type="PRINTS" id="PR00344">
    <property type="entry name" value="BCTRLSENSOR"/>
</dbReference>
<evidence type="ECO:0000256" key="5">
    <source>
        <dbReference type="ARBA" id="ARBA00022777"/>
    </source>
</evidence>
<comment type="catalytic activity">
    <reaction evidence="1">
        <text>ATP + protein L-histidine = ADP + protein N-phospho-L-histidine.</text>
        <dbReference type="EC" id="2.7.13.3"/>
    </reaction>
</comment>
<evidence type="ECO:0000313" key="11">
    <source>
        <dbReference type="Proteomes" id="UP000296706"/>
    </source>
</evidence>
<organism evidence="10 11">
    <name type="scientific">Halapricum salinum</name>
    <dbReference type="NCBI Taxonomy" id="1457250"/>
    <lineage>
        <taxon>Archaea</taxon>
        <taxon>Methanobacteriati</taxon>
        <taxon>Methanobacteriota</taxon>
        <taxon>Stenosarchaea group</taxon>
        <taxon>Halobacteria</taxon>
        <taxon>Halobacteriales</taxon>
        <taxon>Haloarculaceae</taxon>
        <taxon>Halapricum</taxon>
    </lineage>
</organism>
<sequence>MPVDRTDRPEFGGYVQKVPDAIVTADAETRDIVDVSPSATDFFGYSTDQLQSMDVLDLHPADQRERYEQLFETHLANQPAIISRFEDGSSVVVATADGQHRPVEINAWLVDEGSETRFRGVFRDITDRLEKENSLQRQNERLDEFASVISHDLRNPLSVAEGRATLAADECESEHIDHILSALERMEAIVDDTLTLARNGETVGQTESVSITDVVGQCWGMVETADATLVIEDELEFEADAHRLQQIFENLLRNAIEHNDDDVTIRVGRAGEGSIYFEDDGEGIPADQRATIFEPGYTSSTDGTGFGLTIVNRLAEAHGWTVTVSESDEGGARFEFAGVEID</sequence>
<gene>
    <name evidence="10" type="ORF">DV733_08960</name>
</gene>
<evidence type="ECO:0000259" key="9">
    <source>
        <dbReference type="PROSITE" id="PS50113"/>
    </source>
</evidence>
<proteinExistence type="predicted"/>
<dbReference type="SUPFAM" id="SSF47384">
    <property type="entry name" value="Homodimeric domain of signal transducing histidine kinase"/>
    <property type="match status" value="1"/>
</dbReference>
<dbReference type="CDD" id="cd00075">
    <property type="entry name" value="HATPase"/>
    <property type="match status" value="1"/>
</dbReference>
<dbReference type="PROSITE" id="PS50113">
    <property type="entry name" value="PAC"/>
    <property type="match status" value="1"/>
</dbReference>
<feature type="domain" description="PAS" evidence="8">
    <location>
        <begin position="7"/>
        <end position="78"/>
    </location>
</feature>
<dbReference type="NCBIfam" id="TIGR00229">
    <property type="entry name" value="sensory_box"/>
    <property type="match status" value="1"/>
</dbReference>
<dbReference type="GeneID" id="39847987"/>
<dbReference type="Pfam" id="PF02518">
    <property type="entry name" value="HATPase_c"/>
    <property type="match status" value="1"/>
</dbReference>
<dbReference type="InterPro" id="IPR000014">
    <property type="entry name" value="PAS"/>
</dbReference>
<dbReference type="EC" id="2.7.13.3" evidence="2"/>
<dbReference type="Pfam" id="PF00512">
    <property type="entry name" value="HisKA"/>
    <property type="match status" value="1"/>
</dbReference>
<dbReference type="KEGG" id="hsn:DV733_08960"/>
<keyword evidence="11" id="KW-1185">Reference proteome</keyword>
<keyword evidence="4" id="KW-0808">Transferase</keyword>
<dbReference type="SMART" id="SM00388">
    <property type="entry name" value="HisKA"/>
    <property type="match status" value="1"/>
</dbReference>
<evidence type="ECO:0000256" key="4">
    <source>
        <dbReference type="ARBA" id="ARBA00022679"/>
    </source>
</evidence>
<dbReference type="InterPro" id="IPR036097">
    <property type="entry name" value="HisK_dim/P_sf"/>
</dbReference>
<dbReference type="InterPro" id="IPR036890">
    <property type="entry name" value="HATPase_C_sf"/>
</dbReference>
<dbReference type="InterPro" id="IPR050736">
    <property type="entry name" value="Sensor_HK_Regulatory"/>
</dbReference>
<dbReference type="InterPro" id="IPR035965">
    <property type="entry name" value="PAS-like_dom_sf"/>
</dbReference>
<dbReference type="SUPFAM" id="SSF55785">
    <property type="entry name" value="PYP-like sensor domain (PAS domain)"/>
    <property type="match status" value="1"/>
</dbReference>
<dbReference type="RefSeq" id="WP_049995025.1">
    <property type="nucleotide sequence ID" value="NZ_CP031310.1"/>
</dbReference>
<dbReference type="PROSITE" id="PS50112">
    <property type="entry name" value="PAS"/>
    <property type="match status" value="1"/>
</dbReference>
<evidence type="ECO:0000256" key="3">
    <source>
        <dbReference type="ARBA" id="ARBA00022553"/>
    </source>
</evidence>
<dbReference type="SUPFAM" id="SSF55874">
    <property type="entry name" value="ATPase domain of HSP90 chaperone/DNA topoisomerase II/histidine kinase"/>
    <property type="match status" value="1"/>
</dbReference>
<dbReference type="InterPro" id="IPR000700">
    <property type="entry name" value="PAS-assoc_C"/>
</dbReference>
<reference evidence="10 11" key="1">
    <citation type="journal article" date="2019" name="Nat. Commun.">
        <title>A new type of DNA phosphorothioation-based antiviral system in archaea.</title>
        <authorList>
            <person name="Xiong L."/>
            <person name="Liu S."/>
            <person name="Chen S."/>
            <person name="Xiao Y."/>
            <person name="Zhu B."/>
            <person name="Gao Y."/>
            <person name="Zhang Y."/>
            <person name="Chen B."/>
            <person name="Luo J."/>
            <person name="Deng Z."/>
            <person name="Chen X."/>
            <person name="Wang L."/>
            <person name="Chen S."/>
        </authorList>
    </citation>
    <scope>NUCLEOTIDE SEQUENCE [LARGE SCALE GENOMIC DNA]</scope>
    <source>
        <strain evidence="10 11">CBA1105</strain>
    </source>
</reference>
<dbReference type="InterPro" id="IPR003661">
    <property type="entry name" value="HisK_dim/P_dom"/>
</dbReference>
<dbReference type="CDD" id="cd00082">
    <property type="entry name" value="HisKA"/>
    <property type="match status" value="1"/>
</dbReference>
<dbReference type="GO" id="GO:0006355">
    <property type="term" value="P:regulation of DNA-templated transcription"/>
    <property type="evidence" value="ECO:0007669"/>
    <property type="project" value="InterPro"/>
</dbReference>
<dbReference type="InterPro" id="IPR013767">
    <property type="entry name" value="PAS_fold"/>
</dbReference>
<evidence type="ECO:0000313" key="10">
    <source>
        <dbReference type="EMBL" id="QCC51365.1"/>
    </source>
</evidence>
<dbReference type="SMART" id="SM00387">
    <property type="entry name" value="HATPase_c"/>
    <property type="match status" value="1"/>
</dbReference>
<dbReference type="Proteomes" id="UP000296706">
    <property type="component" value="Chromosome"/>
</dbReference>
<keyword evidence="3" id="KW-0597">Phosphoprotein</keyword>
<dbReference type="InterPro" id="IPR003594">
    <property type="entry name" value="HATPase_dom"/>
</dbReference>
<evidence type="ECO:0000259" key="8">
    <source>
        <dbReference type="PROSITE" id="PS50112"/>
    </source>
</evidence>
<evidence type="ECO:0000256" key="1">
    <source>
        <dbReference type="ARBA" id="ARBA00000085"/>
    </source>
</evidence>
<evidence type="ECO:0000256" key="6">
    <source>
        <dbReference type="ARBA" id="ARBA00023012"/>
    </source>
</evidence>
<keyword evidence="5 10" id="KW-0418">Kinase</keyword>
<dbReference type="Gene3D" id="3.30.450.20">
    <property type="entry name" value="PAS domain"/>
    <property type="match status" value="1"/>
</dbReference>
<dbReference type="InterPro" id="IPR005467">
    <property type="entry name" value="His_kinase_dom"/>
</dbReference>
<protein>
    <recommendedName>
        <fullName evidence="2">histidine kinase</fullName>
        <ecNumber evidence="2">2.7.13.3</ecNumber>
    </recommendedName>
</protein>
<name>A0A4D6HCP4_9EURY</name>
<dbReference type="Pfam" id="PF00989">
    <property type="entry name" value="PAS"/>
    <property type="match status" value="1"/>
</dbReference>
<dbReference type="PANTHER" id="PTHR43711:SF1">
    <property type="entry name" value="HISTIDINE KINASE 1"/>
    <property type="match status" value="1"/>
</dbReference>
<dbReference type="OrthoDB" id="8127at2157"/>
<dbReference type="PROSITE" id="PS50109">
    <property type="entry name" value="HIS_KIN"/>
    <property type="match status" value="1"/>
</dbReference>
<accession>A0A4D6HCP4</accession>
<feature type="domain" description="Histidine kinase" evidence="7">
    <location>
        <begin position="148"/>
        <end position="336"/>
    </location>
</feature>
<dbReference type="Gene3D" id="3.30.565.10">
    <property type="entry name" value="Histidine kinase-like ATPase, C-terminal domain"/>
    <property type="match status" value="1"/>
</dbReference>
<dbReference type="STRING" id="1457250.GCA_000755225_01111"/>